<comment type="caution">
    <text evidence="3">The sequence shown here is derived from an EMBL/GenBank/DDBJ whole genome shotgun (WGS) entry which is preliminary data.</text>
</comment>
<feature type="transmembrane region" description="Helical" evidence="2">
    <location>
        <begin position="2858"/>
        <end position="2876"/>
    </location>
</feature>
<organism evidence="3 4">
    <name type="scientific">Pleodorina starrii</name>
    <dbReference type="NCBI Taxonomy" id="330485"/>
    <lineage>
        <taxon>Eukaryota</taxon>
        <taxon>Viridiplantae</taxon>
        <taxon>Chlorophyta</taxon>
        <taxon>core chlorophytes</taxon>
        <taxon>Chlorophyceae</taxon>
        <taxon>CS clade</taxon>
        <taxon>Chlamydomonadales</taxon>
        <taxon>Volvocaceae</taxon>
        <taxon>Pleodorina</taxon>
    </lineage>
</organism>
<feature type="compositionally biased region" description="Gly residues" evidence="1">
    <location>
        <begin position="1633"/>
        <end position="1642"/>
    </location>
</feature>
<feature type="compositionally biased region" description="Low complexity" evidence="1">
    <location>
        <begin position="2652"/>
        <end position="2664"/>
    </location>
</feature>
<dbReference type="Proteomes" id="UP001165080">
    <property type="component" value="Unassembled WGS sequence"/>
</dbReference>
<feature type="region of interest" description="Disordered" evidence="1">
    <location>
        <begin position="304"/>
        <end position="342"/>
    </location>
</feature>
<feature type="region of interest" description="Disordered" evidence="1">
    <location>
        <begin position="801"/>
        <end position="830"/>
    </location>
</feature>
<feature type="region of interest" description="Disordered" evidence="1">
    <location>
        <begin position="1194"/>
        <end position="1228"/>
    </location>
</feature>
<feature type="region of interest" description="Disordered" evidence="1">
    <location>
        <begin position="2634"/>
        <end position="2664"/>
    </location>
</feature>
<dbReference type="PANTHER" id="PTHR24216">
    <property type="entry name" value="PAXILLIN-RELATED"/>
    <property type="match status" value="1"/>
</dbReference>
<protein>
    <submittedName>
        <fullName evidence="3">Uncharacterized protein</fullName>
    </submittedName>
</protein>
<proteinExistence type="predicted"/>
<feature type="region of interest" description="Disordered" evidence="1">
    <location>
        <begin position="2417"/>
        <end position="2483"/>
    </location>
</feature>
<feature type="region of interest" description="Disordered" evidence="1">
    <location>
        <begin position="12"/>
        <end position="31"/>
    </location>
</feature>
<gene>
    <name evidence="3" type="primary">PLEST004141</name>
    <name evidence="3" type="ORF">PLESTB_001125900</name>
</gene>
<feature type="transmembrane region" description="Helical" evidence="2">
    <location>
        <begin position="2888"/>
        <end position="2909"/>
    </location>
</feature>
<evidence type="ECO:0000256" key="2">
    <source>
        <dbReference type="SAM" id="Phobius"/>
    </source>
</evidence>
<feature type="compositionally biased region" description="Low complexity" evidence="1">
    <location>
        <begin position="1388"/>
        <end position="1398"/>
    </location>
</feature>
<sequence>MLCCFGRPAVGQPRTAPPLQTEPTSAPDDRAEKVQPVQCLEIVPPAGPAVNPVPPPELALPRDAQLTYEEPWRAKLSQRLAALVAASGLGAAGCWVCSEDRGKCFLIAAAPSATGNFNCCALHGRSLGSTIDLENDGGSSIASAISTKAPVAAAVWPTGHAPGTDIPADLRQLYECLCLSASGLRAGQSSTASTRGWHVAVLPLVVHNTAVGALVVAGPVESPAANSETVEGCDKAAVDAVTASRMSAAADIADEFFGTDLERLHAERVVSLAAAVSAAPDHASAVRNAAPSIFALLPNAPPGTTPANASTAPQAHLPSPTMPLSSPPVPSAPSGAAQPQPPASYELVVTTGLVLSRSSGSARSCAPSNSAIAAAPAYTPTANCNGNVRAANNGSPGASGAQLHLYCGAGGKPAPILPASETLIMRAPIRADALAAMLKEALAAPVSSAGLAVAASRQLHPSATSGGAARAASANTAGGLQNQQQNQQKLMALRCPEDELPPSQPRADLAALEAAGARAPHGSVVLASCPLRSFMCAVVAYVCVAPAAAVAAAVGSGGGGGGVVQCNPHGAAGATVEEASVPAATTASSSSVQLPQLPEAELKLILHHVSSAVEALAGAFEHRLASSCPVSPARLGSRALCAMDVTADTSGHVSVSFAGTEGEDSNGFWGSASGPILSGESIPTSHTAAMPGASPSASASAAGFSFGRNPEVRALQAVPGCAKAVAPGPAGAPASPLAVSSFAVSRVSATDLCSTNTGVSGEEDDDESSGYVSAATFEADMASNESVAVGRKASAAGVEVGCTSDQLPPLPPPPPPQQQPVAQSPPDVTAAGGSALEAAAACAAASAAAAVAGGPSLAKAPSISGRVELKAPPPNDTDVSQDTAMESVRPAATSAVVVAAAGTGARSDSGCAAASSSGGSCPSGVETTIKALTCSTLENDCAGCRQSPSQRHPSGSTGAPAAAQLAAVQIMPMGGAPVLLARVPHPGATGRLLVSREGSAGDTAAAAAAAPVSLGSHHSNHSTFQAPAATGSTAAASAVACAHQYGGSGGNSSSSSRCPMEVSRLAQALSQGQARLSFEDGALPLRGIGGASGPGGGYAAGGGVGPSAGGEQMLRAAMIRNRSKDWSDQAAEPDGLDSRITQSGAALPPPGPRPVKVLSLDKAAQQLLRSSGSSAGVTMQPALLPPPMLQLQEHQQQLPLSDRPHRQAGAAAQDGKDGPQPTGHTSPMAAAATAVTPPPYVPFMPRRLNRMYLPSSALAAAGPGASAAMGSGAVPANPADLAMATHIAGSSLNAVGATTPPPPPQPIQLSARAIDHNGNAATAVGAASLAARASTGQPGLALPALDGPVRLLAGLTPRPVAIGSPISPARTAPPAVDPASTPPPTLRPPASATSPTQRCASPSAAVAAVAAAMAAARAAGVAAGAESPAASANSQRSRQLSDYAIPEDAPLEYTVSETVAMMRMLAQARGVHLSSRMRRVRVTAKIQSAHPEALPPDLPSRLAKAGLLAQPAGSGAGAGGLFGGSSGGGAGGTWVLTGVAARRGCIELVFDVVQVLDSGGSVFEPQSQIEASAAVALRRGASPTNVHRRVSSPQLSARQPPVIPGASQAGSAPGGCAYVPFSQIAQPQRSGQLSGGSGGGFQGYRRWQGADRDGPGDLRDFAEAVEDDAAVGLQPQGMCGGAGAPKLQAAAMAAAAAAGEQHWLRSTCGVRPEAVAAVLQGCGLLSAGNDPFVDVQIGHTAAGAATLHWDAASGQWLAASGGLGGLAAAAGGPLEAPTLWLPCAVAVLARGARCLQDIRVVSTAGSGGIAGMDVVDEVTVRSAYGFLPVRVAGGLRMRAGGAGASSSAPPLPLLLEDDPVAEALAEGACCWRIMDVGGALPRSGGLLLVEFRRTPTAAVPPPPAAGAAAAAAAPRPASLVDAPPLAAAVTSAPVPLLVLPEQHAAAASELQRLRAFMARLLLGSEDVLRGAPPAAGAAITAAARAEAAAQVEMACQQLLMDIGALVDAAAAAAAAEARTAAVPAAAAAAAAPSPTMPASIGPSSAPGLFVSSHTGYSTSGGGAATGAPAAIRPPPHSFSEAQSSGHAKQQQQLPELQQLQQLQSKSQPGSGGVAAAAAATYQQQLPELQASPVCTTDALSSMPSCSSPLTILGGCAPGPASELAAAWESGAGGGSGGGGGRGGPPSDQSACRFADDMAGHLQVRSASSGGGGGGVTEYGEHLMDVACTVLAGCCAAGMPHTALLVLHTACGKLSLAAPEVLLAEAGADPRVCLELLSAYMTQTRQGARWTAVDDGSGGGGPWAAAAFAGAAPAGEAPPSGSGGDATAVSVRAAVRGRLSRSEAEWSVATDGQAAANSSLSRSHSLAMMLVGSRSSPAHGTTPLIMRQRSELEASSGEFVGWQPVDAPAEVPEPQLHVKQVQESARGQQQGTEGRSEQEKEGEEGSGAAGRVDAQEEATAWREAAEAALASRTASPPSPSSADRHALAPRALAVGGEIMHQGSSTDLLPTWGSVSVAGTPDTCTRTASRSRRNSRLLGSEDVAAVDVATAAAAAAAAAAPEVLPVGSVGASVRPKAGDDLRVAVPPPPTPPAATSAMGIEGAAAPPLAASAALTLPLRRGAAPSRDASCSSGISHRASRCDGGAGCSTTSVPASEEGGAGVADAGDGLDSGGGAAAATQALRTRGWALRFADPAVEAEYMQYVATRTCSIMWSYFACNVFISAVSCTRAWMEDGVQGCLSLLIFSGLQAVIMGWYCIARGARQWRAMVAAAVGCKGARLAADVLMGTGLLRVPSLMEPMTMRGVEVMTEAIMRPMTERVPFAVFCLLAVLEVPCVWLLYRHFRTIFPVFWLRSQPLLRALIYILLTTLMNTLAELYWRREYRRWSRNRAAAGGGAAVTAAAAAFGAAGTIGGSTEEGAAGGKPHGKDE</sequence>
<name>A0A9W6BRH0_9CHLO</name>
<keyword evidence="4" id="KW-1185">Reference proteome</keyword>
<keyword evidence="2" id="KW-0472">Membrane</keyword>
<feature type="compositionally biased region" description="Gly residues" evidence="1">
    <location>
        <begin position="2170"/>
        <end position="2183"/>
    </location>
</feature>
<feature type="region of interest" description="Disordered" evidence="1">
    <location>
        <begin position="464"/>
        <end position="486"/>
    </location>
</feature>
<feature type="region of interest" description="Disordered" evidence="1">
    <location>
        <begin position="1363"/>
        <end position="1398"/>
    </location>
</feature>
<feature type="region of interest" description="Disordered" evidence="1">
    <location>
        <begin position="2059"/>
        <end position="2093"/>
    </location>
</feature>
<feature type="region of interest" description="Disordered" evidence="1">
    <location>
        <begin position="2166"/>
        <end position="2190"/>
    </location>
</feature>
<feature type="compositionally biased region" description="Low complexity" evidence="1">
    <location>
        <begin position="2465"/>
        <end position="2474"/>
    </location>
</feature>
<feature type="region of interest" description="Disordered" evidence="1">
    <location>
        <begin position="2509"/>
        <end position="2535"/>
    </location>
</feature>
<feature type="compositionally biased region" description="Low complexity" evidence="1">
    <location>
        <begin position="819"/>
        <end position="830"/>
    </location>
</feature>
<dbReference type="EMBL" id="BRXU01000016">
    <property type="protein sequence ID" value="GLC56605.1"/>
    <property type="molecule type" value="Genomic_DNA"/>
</dbReference>
<feature type="compositionally biased region" description="Low complexity" evidence="1">
    <location>
        <begin position="305"/>
        <end position="324"/>
    </location>
</feature>
<keyword evidence="2" id="KW-0812">Transmembrane</keyword>
<feature type="region of interest" description="Disordered" evidence="1">
    <location>
        <begin position="1584"/>
        <end position="1609"/>
    </location>
</feature>
<feature type="transmembrane region" description="Helical" evidence="2">
    <location>
        <begin position="2738"/>
        <end position="2756"/>
    </location>
</feature>
<keyword evidence="2" id="KW-1133">Transmembrane helix</keyword>
<accession>A0A9W6BRH0</accession>
<evidence type="ECO:0000256" key="1">
    <source>
        <dbReference type="SAM" id="MobiDB-lite"/>
    </source>
</evidence>
<reference evidence="3 4" key="1">
    <citation type="journal article" date="2023" name="Commun. Biol.">
        <title>Reorganization of the ancestral sex-determining regions during the evolution of trioecy in Pleodorina starrii.</title>
        <authorList>
            <person name="Takahashi K."/>
            <person name="Suzuki S."/>
            <person name="Kawai-Toyooka H."/>
            <person name="Yamamoto K."/>
            <person name="Hamaji T."/>
            <person name="Ootsuki R."/>
            <person name="Yamaguchi H."/>
            <person name="Kawachi M."/>
            <person name="Higashiyama T."/>
            <person name="Nozaki H."/>
        </authorList>
    </citation>
    <scope>NUCLEOTIDE SEQUENCE [LARGE SCALE GENOMIC DNA]</scope>
    <source>
        <strain evidence="3 4">NIES-4479</strain>
    </source>
</reference>
<evidence type="ECO:0000313" key="4">
    <source>
        <dbReference type="Proteomes" id="UP001165080"/>
    </source>
</evidence>
<feature type="compositionally biased region" description="Pro residues" evidence="1">
    <location>
        <begin position="808"/>
        <end position="818"/>
    </location>
</feature>
<feature type="region of interest" description="Disordered" evidence="1">
    <location>
        <begin position="2341"/>
        <end position="2360"/>
    </location>
</feature>
<feature type="transmembrane region" description="Helical" evidence="2">
    <location>
        <begin position="2818"/>
        <end position="2838"/>
    </location>
</feature>
<evidence type="ECO:0000313" key="3">
    <source>
        <dbReference type="EMBL" id="GLC56605.1"/>
    </source>
</evidence>
<dbReference type="PANTHER" id="PTHR24216:SF65">
    <property type="entry name" value="PAXILLIN-LIKE PROTEIN 1"/>
    <property type="match status" value="1"/>
</dbReference>
<feature type="compositionally biased region" description="Polar residues" evidence="1">
    <location>
        <begin position="2420"/>
        <end position="2431"/>
    </location>
</feature>
<dbReference type="OrthoDB" id="553062at2759"/>
<feature type="region of interest" description="Disordered" evidence="1">
    <location>
        <begin position="1628"/>
        <end position="1655"/>
    </location>
</feature>
<feature type="region of interest" description="Disordered" evidence="1">
    <location>
        <begin position="1122"/>
        <end position="1153"/>
    </location>
</feature>